<proteinExistence type="predicted"/>
<protein>
    <submittedName>
        <fullName evidence="2">Uncharacterized protein</fullName>
    </submittedName>
</protein>
<gene>
    <name evidence="2" type="ORF">HHL09_08145</name>
</gene>
<keyword evidence="3" id="KW-1185">Reference proteome</keyword>
<feature type="region of interest" description="Disordered" evidence="1">
    <location>
        <begin position="1"/>
        <end position="23"/>
    </location>
</feature>
<evidence type="ECO:0000256" key="1">
    <source>
        <dbReference type="SAM" id="MobiDB-lite"/>
    </source>
</evidence>
<dbReference type="KEGG" id="luo:HHL09_08145"/>
<dbReference type="RefSeq" id="WP_169454069.1">
    <property type="nucleotide sequence ID" value="NZ_CP051774.1"/>
</dbReference>
<organism evidence="2 3">
    <name type="scientific">Luteolibacter luteus</name>
    <dbReference type="NCBI Taxonomy" id="2728835"/>
    <lineage>
        <taxon>Bacteria</taxon>
        <taxon>Pseudomonadati</taxon>
        <taxon>Verrucomicrobiota</taxon>
        <taxon>Verrucomicrobiia</taxon>
        <taxon>Verrucomicrobiales</taxon>
        <taxon>Verrucomicrobiaceae</taxon>
        <taxon>Luteolibacter</taxon>
    </lineage>
</organism>
<evidence type="ECO:0000313" key="2">
    <source>
        <dbReference type="EMBL" id="QJE95756.1"/>
    </source>
</evidence>
<dbReference type="Proteomes" id="UP000501812">
    <property type="component" value="Chromosome"/>
</dbReference>
<sequence length="91" mass="10369">MMKLASKSENQQLEASGPRPSDDLTIADHLRLWLQSCMEGESVYSDGEHEAFRVPEHKAAAFIEEFGPLHPGDYQAEHKRDWRDDFRALAA</sequence>
<name>A0A858RF78_9BACT</name>
<evidence type="ECO:0000313" key="3">
    <source>
        <dbReference type="Proteomes" id="UP000501812"/>
    </source>
</evidence>
<reference evidence="2 3" key="1">
    <citation type="submission" date="2020-04" db="EMBL/GenBank/DDBJ databases">
        <title>Luteolibacter sp. G-1-1-1 isolated from soil.</title>
        <authorList>
            <person name="Dahal R.H."/>
        </authorList>
    </citation>
    <scope>NUCLEOTIDE SEQUENCE [LARGE SCALE GENOMIC DNA]</scope>
    <source>
        <strain evidence="2 3">G-1-1-1</strain>
    </source>
</reference>
<dbReference type="AlphaFoldDB" id="A0A858RF78"/>
<dbReference type="EMBL" id="CP051774">
    <property type="protein sequence ID" value="QJE95756.1"/>
    <property type="molecule type" value="Genomic_DNA"/>
</dbReference>
<accession>A0A858RF78</accession>